<proteinExistence type="predicted"/>
<dbReference type="AlphaFoldDB" id="A0A147B8T1"/>
<accession>A0A147B8T1</accession>
<feature type="compositionally biased region" description="Low complexity" evidence="2">
    <location>
        <begin position="52"/>
        <end position="68"/>
    </location>
</feature>
<feature type="compositionally biased region" description="Basic and acidic residues" evidence="2">
    <location>
        <begin position="98"/>
        <end position="112"/>
    </location>
</feature>
<dbReference type="InterPro" id="IPR022735">
    <property type="entry name" value="bMERB_dom"/>
</dbReference>
<dbReference type="InterPro" id="IPR050540">
    <property type="entry name" value="F-actin_Monoox_Mical"/>
</dbReference>
<feature type="non-terminal residue" evidence="4">
    <location>
        <position position="1"/>
    </location>
</feature>
<evidence type="ECO:0000256" key="1">
    <source>
        <dbReference type="SAM" id="Coils"/>
    </source>
</evidence>
<feature type="domain" description="BMERB" evidence="3">
    <location>
        <begin position="145"/>
        <end position="223"/>
    </location>
</feature>
<feature type="region of interest" description="Disordered" evidence="2">
    <location>
        <begin position="98"/>
        <end position="139"/>
    </location>
</feature>
<organism evidence="4">
    <name type="scientific">Alectorobius mimon</name>
    <dbReference type="NCBI Taxonomy" id="360319"/>
    <lineage>
        <taxon>Eukaryota</taxon>
        <taxon>Metazoa</taxon>
        <taxon>Ecdysozoa</taxon>
        <taxon>Arthropoda</taxon>
        <taxon>Chelicerata</taxon>
        <taxon>Arachnida</taxon>
        <taxon>Acari</taxon>
        <taxon>Parasitiformes</taxon>
        <taxon>Ixodida</taxon>
        <taxon>Ixodoidea</taxon>
        <taxon>Argasidae</taxon>
        <taxon>Ornithodorinae</taxon>
        <taxon>Alectorobius</taxon>
    </lineage>
</organism>
<dbReference type="PROSITE" id="PS51848">
    <property type="entry name" value="BMERB"/>
    <property type="match status" value="1"/>
</dbReference>
<feature type="region of interest" description="Disordered" evidence="2">
    <location>
        <begin position="1"/>
        <end position="86"/>
    </location>
</feature>
<name>A0A147B8T1_9ACAR</name>
<evidence type="ECO:0000259" key="3">
    <source>
        <dbReference type="PROSITE" id="PS51848"/>
    </source>
</evidence>
<dbReference type="PANTHER" id="PTHR23167">
    <property type="entry name" value="CALPONIN HOMOLOGY DOMAIN-CONTAINING PROTEIN DDB_G0272472-RELATED"/>
    <property type="match status" value="1"/>
</dbReference>
<feature type="compositionally biased region" description="Basic and acidic residues" evidence="2">
    <location>
        <begin position="21"/>
        <end position="41"/>
    </location>
</feature>
<feature type="non-terminal residue" evidence="4">
    <location>
        <position position="223"/>
    </location>
</feature>
<protein>
    <submittedName>
        <fullName evidence="4">Eh domain binding protein 1 like</fullName>
    </submittedName>
</protein>
<dbReference type="EMBL" id="GEIB01000857">
    <property type="protein sequence ID" value="JAR87164.1"/>
    <property type="molecule type" value="Transcribed_RNA"/>
</dbReference>
<keyword evidence="1" id="KW-0175">Coiled coil</keyword>
<feature type="coiled-coil region" evidence="1">
    <location>
        <begin position="149"/>
        <end position="179"/>
    </location>
</feature>
<dbReference type="Pfam" id="PF12130">
    <property type="entry name" value="bMERB_dom"/>
    <property type="match status" value="1"/>
</dbReference>
<evidence type="ECO:0000313" key="4">
    <source>
        <dbReference type="EMBL" id="JAR87164.1"/>
    </source>
</evidence>
<evidence type="ECO:0000256" key="2">
    <source>
        <dbReference type="SAM" id="MobiDB-lite"/>
    </source>
</evidence>
<feature type="compositionally biased region" description="Polar residues" evidence="2">
    <location>
        <begin position="115"/>
        <end position="138"/>
    </location>
</feature>
<sequence>RRLLEDTRSQSEAPGSGEAPLSEHEQRRREQLRERARKMIAEARQGMMTPPVTSGSDSSAVSSLNNNVRLERPLARRSPGLHSASGEMHRFHFYQFRRRTEDSGKKESKEGTPENEVNGNPNSCTPSGTKSQDRQSPSLDLIRDIEDGFRNSRKKKSYVEMELEALERERRQIDAEAERFEPYLRRVMKSGNKTEEDHCMQKWFTLVNKKNALIRRQMQLNIL</sequence>
<reference evidence="4" key="1">
    <citation type="submission" date="2016-03" db="EMBL/GenBank/DDBJ databases">
        <title>Gut transcriptome analysis on engorged females of Ornithodoros mimon (Acari: Argasidae) and phylogenetic inferences of soft ticks.</title>
        <authorList>
            <person name="Landulfo G.A."/>
            <person name="Giovanni D."/>
            <person name="Carvalho E."/>
            <person name="Junqueira-de-Azevedo I."/>
            <person name="Patane J."/>
            <person name="Mendoca R."/>
            <person name="Barros-Battesti D."/>
        </authorList>
    </citation>
    <scope>NUCLEOTIDE SEQUENCE</scope>
    <source>
        <strain evidence="4">Females</strain>
        <tissue evidence="4">Gut</tissue>
    </source>
</reference>
<dbReference type="PANTHER" id="PTHR23167:SF46">
    <property type="entry name" value="EPS15 HOMOLOGY DOMAIN CONTAINING PROTEIN-BINDING PROTEIN 1, ISOFORM F"/>
    <property type="match status" value="1"/>
</dbReference>